<name>A0A1F7RYL6_9BACT</name>
<dbReference type="PANTHER" id="PTHR43394:SF1">
    <property type="entry name" value="ATP-BINDING CASSETTE SUB-FAMILY B MEMBER 10, MITOCHONDRIAL"/>
    <property type="match status" value="1"/>
</dbReference>
<keyword evidence="4 9" id="KW-0812">Transmembrane</keyword>
<feature type="transmembrane region" description="Helical" evidence="9">
    <location>
        <begin position="158"/>
        <end position="181"/>
    </location>
</feature>
<evidence type="ECO:0000256" key="2">
    <source>
        <dbReference type="ARBA" id="ARBA00022448"/>
    </source>
</evidence>
<dbReference type="Pfam" id="PF00005">
    <property type="entry name" value="ABC_tran"/>
    <property type="match status" value="1"/>
</dbReference>
<dbReference type="SUPFAM" id="SSF90123">
    <property type="entry name" value="ABC transporter transmembrane region"/>
    <property type="match status" value="1"/>
</dbReference>
<proteinExistence type="predicted"/>
<evidence type="ECO:0000313" key="12">
    <source>
        <dbReference type="EMBL" id="OGL46158.1"/>
    </source>
</evidence>
<dbReference type="GO" id="GO:0005524">
    <property type="term" value="F:ATP binding"/>
    <property type="evidence" value="ECO:0007669"/>
    <property type="project" value="UniProtKB-KW"/>
</dbReference>
<dbReference type="InterPro" id="IPR027417">
    <property type="entry name" value="P-loop_NTPase"/>
</dbReference>
<dbReference type="FunFam" id="3.40.50.300:FF:000221">
    <property type="entry name" value="Multidrug ABC transporter ATP-binding protein"/>
    <property type="match status" value="1"/>
</dbReference>
<dbReference type="AlphaFoldDB" id="A0A1F7RYL6"/>
<organism evidence="12 13">
    <name type="scientific">Candidatus Schekmanbacteria bacterium RBG_16_38_11</name>
    <dbReference type="NCBI Taxonomy" id="1817880"/>
    <lineage>
        <taxon>Bacteria</taxon>
        <taxon>Candidatus Schekmaniibacteriota</taxon>
    </lineage>
</organism>
<keyword evidence="7 9" id="KW-1133">Transmembrane helix</keyword>
<dbReference type="GO" id="GO:0005886">
    <property type="term" value="C:plasma membrane"/>
    <property type="evidence" value="ECO:0007669"/>
    <property type="project" value="UniProtKB-SubCell"/>
</dbReference>
<comment type="subcellular location">
    <subcellularLocation>
        <location evidence="1">Cell membrane</location>
        <topology evidence="1">Multi-pass membrane protein</topology>
    </subcellularLocation>
</comment>
<evidence type="ECO:0000259" key="11">
    <source>
        <dbReference type="PROSITE" id="PS50929"/>
    </source>
</evidence>
<dbReference type="GO" id="GO:0016887">
    <property type="term" value="F:ATP hydrolysis activity"/>
    <property type="evidence" value="ECO:0007669"/>
    <property type="project" value="InterPro"/>
</dbReference>
<dbReference type="PROSITE" id="PS50893">
    <property type="entry name" value="ABC_TRANSPORTER_2"/>
    <property type="match status" value="1"/>
</dbReference>
<evidence type="ECO:0000313" key="13">
    <source>
        <dbReference type="Proteomes" id="UP000178435"/>
    </source>
</evidence>
<feature type="transmembrane region" description="Helical" evidence="9">
    <location>
        <begin position="56"/>
        <end position="77"/>
    </location>
</feature>
<dbReference type="GO" id="GO:0015421">
    <property type="term" value="F:ABC-type oligopeptide transporter activity"/>
    <property type="evidence" value="ECO:0007669"/>
    <property type="project" value="TreeGrafter"/>
</dbReference>
<protein>
    <recommendedName>
        <fullName evidence="14">ABC transporter ATP-binding protein</fullName>
    </recommendedName>
</protein>
<dbReference type="Pfam" id="PF00664">
    <property type="entry name" value="ABC_membrane"/>
    <property type="match status" value="1"/>
</dbReference>
<feature type="domain" description="ABC transporter" evidence="10">
    <location>
        <begin position="338"/>
        <end position="573"/>
    </location>
</feature>
<dbReference type="InterPro" id="IPR011527">
    <property type="entry name" value="ABC1_TM_dom"/>
</dbReference>
<evidence type="ECO:0000259" key="10">
    <source>
        <dbReference type="PROSITE" id="PS50893"/>
    </source>
</evidence>
<sequence length="583" mass="65376">MKEKHTIFSLGKASKSWIAFAIIAHLFIAATTVVFFDRIGYVVDALMTHVLTKKTFIETVNIMFLVFLSRLIFSWLANRSVYEISTKVKAGARDKIYSKILELELEYRDVKKTGSIATTTVEGVEQLESIFGLVIPQAFLSLLIPFGLYFYLRRLNSSIALTLLVLVIFIPISIMMVRAWIKKVTKAHWFSYENLHAFYLDSLQGITTLKTFGLVGKRMEEIGKRSENFRKRTMELLQTNLTSNLSMDIIAMCGTAVGIMLAIRYTQSGDLTIGAATIVVLLSYEFFRPLRLLGSYTHIAMQGIAASKSILEILNKDPSKHALSRMTSKAKLDGNFDIVFKNVEFSYREDRNPVLKSVNFELKTGQITALVGESGCGKTTVANLITRFYEPSAGEITIGGKPLHTIDPIEIRNNISMVSQRTYLFHGSIRENLLIAKPDATDDELYETCRKAGILDFVNSLPQKLDASLVEQAKNLSSGQIQRISIARALLKNAPILILDEPTSNVDAENEEKIQATLQEIARTKTTLVIAHRLRTVRDAHKIITLQKGKVAEVGTHKDLLDKKGVYANLIRTQNQFEPVIVN</sequence>
<comment type="caution">
    <text evidence="12">The sequence shown here is derived from an EMBL/GenBank/DDBJ whole genome shotgun (WGS) entry which is preliminary data.</text>
</comment>
<dbReference type="InterPro" id="IPR003439">
    <property type="entry name" value="ABC_transporter-like_ATP-bd"/>
</dbReference>
<dbReference type="Gene3D" id="1.20.1560.10">
    <property type="entry name" value="ABC transporter type 1, transmembrane domain"/>
    <property type="match status" value="1"/>
</dbReference>
<evidence type="ECO:0000256" key="6">
    <source>
        <dbReference type="ARBA" id="ARBA00022840"/>
    </source>
</evidence>
<evidence type="ECO:0000256" key="8">
    <source>
        <dbReference type="ARBA" id="ARBA00023136"/>
    </source>
</evidence>
<dbReference type="InterPro" id="IPR036640">
    <property type="entry name" value="ABC1_TM_sf"/>
</dbReference>
<keyword evidence="2" id="KW-0813">Transport</keyword>
<dbReference type="PROSITE" id="PS00211">
    <property type="entry name" value="ABC_TRANSPORTER_1"/>
    <property type="match status" value="1"/>
</dbReference>
<accession>A0A1F7RYL6</accession>
<evidence type="ECO:0000256" key="5">
    <source>
        <dbReference type="ARBA" id="ARBA00022741"/>
    </source>
</evidence>
<reference evidence="12 13" key="1">
    <citation type="journal article" date="2016" name="Nat. Commun.">
        <title>Thousands of microbial genomes shed light on interconnected biogeochemical processes in an aquifer system.</title>
        <authorList>
            <person name="Anantharaman K."/>
            <person name="Brown C.T."/>
            <person name="Hug L.A."/>
            <person name="Sharon I."/>
            <person name="Castelle C.J."/>
            <person name="Probst A.J."/>
            <person name="Thomas B.C."/>
            <person name="Singh A."/>
            <person name="Wilkins M.J."/>
            <person name="Karaoz U."/>
            <person name="Brodie E.L."/>
            <person name="Williams K.H."/>
            <person name="Hubbard S.S."/>
            <person name="Banfield J.F."/>
        </authorList>
    </citation>
    <scope>NUCLEOTIDE SEQUENCE [LARGE SCALE GENOMIC DNA]</scope>
</reference>
<dbReference type="PANTHER" id="PTHR43394">
    <property type="entry name" value="ATP-DEPENDENT PERMEASE MDL1, MITOCHONDRIAL"/>
    <property type="match status" value="1"/>
</dbReference>
<dbReference type="Gene3D" id="3.40.50.300">
    <property type="entry name" value="P-loop containing nucleotide triphosphate hydrolases"/>
    <property type="match status" value="1"/>
</dbReference>
<dbReference type="Proteomes" id="UP000178435">
    <property type="component" value="Unassembled WGS sequence"/>
</dbReference>
<gene>
    <name evidence="12" type="ORF">A2149_01965</name>
</gene>
<keyword evidence="6" id="KW-0067">ATP-binding</keyword>
<evidence type="ECO:0000256" key="7">
    <source>
        <dbReference type="ARBA" id="ARBA00022989"/>
    </source>
</evidence>
<dbReference type="InterPro" id="IPR003593">
    <property type="entry name" value="AAA+_ATPase"/>
</dbReference>
<feature type="transmembrane region" description="Helical" evidence="9">
    <location>
        <begin position="241"/>
        <end position="265"/>
    </location>
</feature>
<dbReference type="InterPro" id="IPR017871">
    <property type="entry name" value="ABC_transporter-like_CS"/>
</dbReference>
<dbReference type="SUPFAM" id="SSF52540">
    <property type="entry name" value="P-loop containing nucleoside triphosphate hydrolases"/>
    <property type="match status" value="1"/>
</dbReference>
<dbReference type="InterPro" id="IPR039421">
    <property type="entry name" value="Type_1_exporter"/>
</dbReference>
<dbReference type="SMART" id="SM00382">
    <property type="entry name" value="AAA"/>
    <property type="match status" value="1"/>
</dbReference>
<evidence type="ECO:0000256" key="4">
    <source>
        <dbReference type="ARBA" id="ARBA00022692"/>
    </source>
</evidence>
<keyword evidence="5" id="KW-0547">Nucleotide-binding</keyword>
<keyword evidence="3" id="KW-1003">Cell membrane</keyword>
<evidence type="ECO:0000256" key="9">
    <source>
        <dbReference type="SAM" id="Phobius"/>
    </source>
</evidence>
<evidence type="ECO:0000256" key="1">
    <source>
        <dbReference type="ARBA" id="ARBA00004651"/>
    </source>
</evidence>
<feature type="transmembrane region" description="Helical" evidence="9">
    <location>
        <begin position="130"/>
        <end position="152"/>
    </location>
</feature>
<evidence type="ECO:0008006" key="14">
    <source>
        <dbReference type="Google" id="ProtNLM"/>
    </source>
</evidence>
<feature type="transmembrane region" description="Helical" evidence="9">
    <location>
        <begin position="16"/>
        <end position="36"/>
    </location>
</feature>
<feature type="domain" description="ABC transmembrane type-1" evidence="11">
    <location>
        <begin position="19"/>
        <end position="302"/>
    </location>
</feature>
<keyword evidence="8 9" id="KW-0472">Membrane</keyword>
<dbReference type="EMBL" id="MGDF01000059">
    <property type="protein sequence ID" value="OGL46158.1"/>
    <property type="molecule type" value="Genomic_DNA"/>
</dbReference>
<evidence type="ECO:0000256" key="3">
    <source>
        <dbReference type="ARBA" id="ARBA00022475"/>
    </source>
</evidence>
<dbReference type="PROSITE" id="PS50929">
    <property type="entry name" value="ABC_TM1F"/>
    <property type="match status" value="1"/>
</dbReference>